<keyword evidence="8" id="KW-0653">Protein transport</keyword>
<accession>A0ABN7AN27</accession>
<dbReference type="EMBL" id="AP028912">
    <property type="protein sequence ID" value="BES93640.1"/>
    <property type="molecule type" value="Genomic_DNA"/>
</dbReference>
<evidence type="ECO:0000256" key="9">
    <source>
        <dbReference type="ARBA" id="ARBA00022989"/>
    </source>
</evidence>
<dbReference type="InterPro" id="IPR019150">
    <property type="entry name" value="Vesicle_transport_protein_Use1"/>
</dbReference>
<evidence type="ECO:0000256" key="11">
    <source>
        <dbReference type="ARBA" id="ARBA00032711"/>
    </source>
</evidence>
<gene>
    <name evidence="13" type="ORF">NTJ_06449</name>
</gene>
<sequence>MGSAAFDHPILNFPLDLSSPAGRDGDRIVKNPLISILDRWHDWKTSFVYKFATTSVSLARFFTQSLPFYLPLLRRKFVPMSELNDSQAKWTVKSMREELDLSRTRGGRDRRARNYSPERLLKYHDDQQAHITESMLQMASTLKSQSVDANQIIKRDVRRLESAKVAAEDNTGALTSASSRLATCSKDNTNWCLIILVIVVFMIFINMVIFIKFMKKS</sequence>
<keyword evidence="4" id="KW-0813">Transport</keyword>
<comment type="similarity">
    <text evidence="2">Belongs to the USE1 family.</text>
</comment>
<keyword evidence="6" id="KW-0256">Endoplasmic reticulum</keyword>
<keyword evidence="10 12" id="KW-0472">Membrane</keyword>
<comment type="subcellular location">
    <subcellularLocation>
        <location evidence="1">Endoplasmic reticulum membrane</location>
        <topology evidence="1">Single-pass type IV membrane protein</topology>
    </subcellularLocation>
</comment>
<organism evidence="13 14">
    <name type="scientific">Nesidiocoris tenuis</name>
    <dbReference type="NCBI Taxonomy" id="355587"/>
    <lineage>
        <taxon>Eukaryota</taxon>
        <taxon>Metazoa</taxon>
        <taxon>Ecdysozoa</taxon>
        <taxon>Arthropoda</taxon>
        <taxon>Hexapoda</taxon>
        <taxon>Insecta</taxon>
        <taxon>Pterygota</taxon>
        <taxon>Neoptera</taxon>
        <taxon>Paraneoptera</taxon>
        <taxon>Hemiptera</taxon>
        <taxon>Heteroptera</taxon>
        <taxon>Panheteroptera</taxon>
        <taxon>Cimicomorpha</taxon>
        <taxon>Miridae</taxon>
        <taxon>Dicyphina</taxon>
        <taxon>Nesidiocoris</taxon>
    </lineage>
</organism>
<evidence type="ECO:0000256" key="12">
    <source>
        <dbReference type="SAM" id="Phobius"/>
    </source>
</evidence>
<name>A0ABN7AN27_9HEMI</name>
<keyword evidence="5 12" id="KW-0812">Transmembrane</keyword>
<evidence type="ECO:0000256" key="8">
    <source>
        <dbReference type="ARBA" id="ARBA00022927"/>
    </source>
</evidence>
<keyword evidence="7" id="KW-0931">ER-Golgi transport</keyword>
<reference evidence="13 14" key="1">
    <citation type="submission" date="2023-09" db="EMBL/GenBank/DDBJ databases">
        <title>Nesidiocoris tenuis whole genome shotgun sequence.</title>
        <authorList>
            <person name="Shibata T."/>
            <person name="Shimoda M."/>
            <person name="Kobayashi T."/>
            <person name="Uehara T."/>
        </authorList>
    </citation>
    <scope>NUCLEOTIDE SEQUENCE [LARGE SCALE GENOMIC DNA]</scope>
    <source>
        <strain evidence="13 14">Japan</strain>
    </source>
</reference>
<keyword evidence="14" id="KW-1185">Reference proteome</keyword>
<evidence type="ECO:0000313" key="13">
    <source>
        <dbReference type="EMBL" id="BES93640.1"/>
    </source>
</evidence>
<proteinExistence type="inferred from homology"/>
<evidence type="ECO:0000256" key="2">
    <source>
        <dbReference type="ARBA" id="ARBA00007891"/>
    </source>
</evidence>
<evidence type="ECO:0000313" key="14">
    <source>
        <dbReference type="Proteomes" id="UP001307889"/>
    </source>
</evidence>
<evidence type="ECO:0000256" key="5">
    <source>
        <dbReference type="ARBA" id="ARBA00022692"/>
    </source>
</evidence>
<feature type="transmembrane region" description="Helical" evidence="12">
    <location>
        <begin position="193"/>
        <end position="214"/>
    </location>
</feature>
<keyword evidence="9 12" id="KW-1133">Transmembrane helix</keyword>
<evidence type="ECO:0000256" key="10">
    <source>
        <dbReference type="ARBA" id="ARBA00023136"/>
    </source>
</evidence>
<dbReference type="Pfam" id="PF09753">
    <property type="entry name" value="Use1"/>
    <property type="match status" value="1"/>
</dbReference>
<dbReference type="PANTHER" id="PTHR13050:SF7">
    <property type="entry name" value="VESICLE TRANSPORT PROTEIN USE1"/>
    <property type="match status" value="1"/>
</dbReference>
<protein>
    <recommendedName>
        <fullName evidence="3">Vesicle transport protein USE1</fullName>
    </recommendedName>
    <alternativeName>
        <fullName evidence="11">USE1-like protein</fullName>
    </alternativeName>
</protein>
<evidence type="ECO:0000256" key="1">
    <source>
        <dbReference type="ARBA" id="ARBA00004163"/>
    </source>
</evidence>
<evidence type="ECO:0000256" key="6">
    <source>
        <dbReference type="ARBA" id="ARBA00022824"/>
    </source>
</evidence>
<dbReference type="Proteomes" id="UP001307889">
    <property type="component" value="Chromosome 4"/>
</dbReference>
<dbReference type="CDD" id="cd15860">
    <property type="entry name" value="SNARE_USE1"/>
    <property type="match status" value="1"/>
</dbReference>
<evidence type="ECO:0000256" key="4">
    <source>
        <dbReference type="ARBA" id="ARBA00022448"/>
    </source>
</evidence>
<evidence type="ECO:0000256" key="3">
    <source>
        <dbReference type="ARBA" id="ARBA00015843"/>
    </source>
</evidence>
<evidence type="ECO:0000256" key="7">
    <source>
        <dbReference type="ARBA" id="ARBA00022892"/>
    </source>
</evidence>
<dbReference type="PANTHER" id="PTHR13050">
    <property type="entry name" value="USE1-LIKE PROTEIN"/>
    <property type="match status" value="1"/>
</dbReference>